<proteinExistence type="predicted"/>
<dbReference type="AlphaFoldDB" id="A0A3B0M4S2"/>
<keyword evidence="2" id="KW-1185">Reference proteome</keyword>
<evidence type="ECO:0000313" key="1">
    <source>
        <dbReference type="EMBL" id="SUZ31115.1"/>
    </source>
</evidence>
<dbReference type="RefSeq" id="WP_121093396.1">
    <property type="nucleotide sequence ID" value="NZ_UIHC01000005.1"/>
</dbReference>
<name>A0A3B0M4S2_9RHOB</name>
<dbReference type="Proteomes" id="UP000272908">
    <property type="component" value="Unassembled WGS sequence"/>
</dbReference>
<accession>A0A3B0M4S2</accession>
<evidence type="ECO:0000313" key="2">
    <source>
        <dbReference type="Proteomes" id="UP000272908"/>
    </source>
</evidence>
<organism evidence="1 2">
    <name type="scientific">Roseinatronobacter ekhonensis</name>
    <dbReference type="NCBI Taxonomy" id="254356"/>
    <lineage>
        <taxon>Bacteria</taxon>
        <taxon>Pseudomonadati</taxon>
        <taxon>Pseudomonadota</taxon>
        <taxon>Alphaproteobacteria</taxon>
        <taxon>Rhodobacterales</taxon>
        <taxon>Paracoccaceae</taxon>
        <taxon>Roseinatronobacter</taxon>
    </lineage>
</organism>
<dbReference type="EMBL" id="UIHC01000005">
    <property type="protein sequence ID" value="SUZ31115.1"/>
    <property type="molecule type" value="Genomic_DNA"/>
</dbReference>
<reference evidence="2" key="1">
    <citation type="submission" date="2018-08" db="EMBL/GenBank/DDBJ databases">
        <authorList>
            <person name="Rodrigo-Torres L."/>
            <person name="Arahal R. D."/>
            <person name="Lucena T."/>
        </authorList>
    </citation>
    <scope>NUCLEOTIDE SEQUENCE [LARGE SCALE GENOMIC DNA]</scope>
    <source>
        <strain evidence="2">CECT 7235</strain>
    </source>
</reference>
<protein>
    <submittedName>
        <fullName evidence="1">Uncharacterized protein</fullName>
    </submittedName>
</protein>
<gene>
    <name evidence="1" type="ORF">ROE7235_00850</name>
</gene>
<sequence>MSNLLETLSPDARAELVAMTPDQVHNLAFDVHVQRMRDRQSEYPTDPAQAIAGASGLLRSAIQIEVDDPVHHVLSTLVTLRLALIGGEGGDDNLDQIDFRALVYFFDDAIRILHDHDRRIAEMADRMRQVSHPIKE</sequence>